<evidence type="ECO:0000259" key="7">
    <source>
        <dbReference type="PROSITE" id="PS50968"/>
    </source>
</evidence>
<evidence type="ECO:0000256" key="3">
    <source>
        <dbReference type="ARBA" id="ARBA00022741"/>
    </source>
</evidence>
<dbReference type="EC" id="6.4.1.7" evidence="11"/>
<dbReference type="Pfam" id="PF00289">
    <property type="entry name" value="Biotin_carb_N"/>
    <property type="match status" value="1"/>
</dbReference>
<dbReference type="SUPFAM" id="SSF56059">
    <property type="entry name" value="Glutathione synthetase ATP-binding domain-like"/>
    <property type="match status" value="1"/>
</dbReference>
<feature type="domain" description="ATP-grasp" evidence="8">
    <location>
        <begin position="119"/>
        <end position="315"/>
    </location>
</feature>
<keyword evidence="12" id="KW-1185">Reference proteome</keyword>
<dbReference type="InterPro" id="IPR050856">
    <property type="entry name" value="Biotin_carboxylase_complex"/>
</dbReference>
<dbReference type="InterPro" id="IPR005481">
    <property type="entry name" value="BC-like_N"/>
</dbReference>
<dbReference type="PROSITE" id="PS50989">
    <property type="entry name" value="COA_CT_CTER"/>
    <property type="match status" value="1"/>
</dbReference>
<protein>
    <submittedName>
        <fullName evidence="11">2-oxoglutarate carboxylase small subunit</fullName>
        <ecNumber evidence="11">6.4.1.7</ecNumber>
    </submittedName>
</protein>
<dbReference type="CDD" id="cd06850">
    <property type="entry name" value="biotinyl_domain"/>
    <property type="match status" value="1"/>
</dbReference>
<reference evidence="12" key="1">
    <citation type="submission" date="2018-03" db="EMBL/GenBank/DDBJ databases">
        <authorList>
            <person name="Rodrigo-Torres L."/>
            <person name="Arahal R. D."/>
            <person name="Lucena T."/>
        </authorList>
    </citation>
    <scope>NUCLEOTIDE SEQUENCE [LARGE SCALE GENOMIC DNA]</scope>
    <source>
        <strain evidence="12">CECT 7615</strain>
    </source>
</reference>
<dbReference type="AlphaFoldDB" id="A0A2R8C6R4"/>
<dbReference type="InterPro" id="IPR034733">
    <property type="entry name" value="AcCoA_carboxyl_beta"/>
</dbReference>
<dbReference type="Pfam" id="PF01039">
    <property type="entry name" value="Carboxyl_trans"/>
    <property type="match status" value="1"/>
</dbReference>
<feature type="domain" description="Lipoyl-binding" evidence="7">
    <location>
        <begin position="472"/>
        <end position="550"/>
    </location>
</feature>
<evidence type="ECO:0000256" key="1">
    <source>
        <dbReference type="ARBA" id="ARBA00001953"/>
    </source>
</evidence>
<dbReference type="RefSeq" id="WP_108786376.1">
    <property type="nucleotide sequence ID" value="NZ_ONZG01000003.1"/>
</dbReference>
<dbReference type="InterPro" id="IPR000089">
    <property type="entry name" value="Biotin_lipoyl"/>
</dbReference>
<name>A0A2R8C6R4_9RHOB</name>
<evidence type="ECO:0000259" key="8">
    <source>
        <dbReference type="PROSITE" id="PS50975"/>
    </source>
</evidence>
<dbReference type="InterPro" id="IPR016185">
    <property type="entry name" value="PreATP-grasp_dom_sf"/>
</dbReference>
<dbReference type="Pfam" id="PF02785">
    <property type="entry name" value="Biotin_carb_C"/>
    <property type="match status" value="1"/>
</dbReference>
<dbReference type="PANTHER" id="PTHR18866:SF128">
    <property type="entry name" value="UREA AMIDOLYASE"/>
    <property type="match status" value="1"/>
</dbReference>
<dbReference type="Gene3D" id="3.90.226.10">
    <property type="entry name" value="2-enoyl-CoA Hydratase, Chain A, domain 1"/>
    <property type="match status" value="2"/>
</dbReference>
<dbReference type="InterPro" id="IPR005482">
    <property type="entry name" value="Biotin_COase_C"/>
</dbReference>
<gene>
    <name evidence="11" type="primary">cfiB_2</name>
    <name evidence="11" type="ORF">TRM7615_01624</name>
</gene>
<dbReference type="PROSITE" id="PS50968">
    <property type="entry name" value="BIOTINYL_LIPOYL"/>
    <property type="match status" value="1"/>
</dbReference>
<evidence type="ECO:0000259" key="10">
    <source>
        <dbReference type="PROSITE" id="PS50989"/>
    </source>
</evidence>
<dbReference type="Pfam" id="PF00364">
    <property type="entry name" value="Biotin_lipoyl"/>
    <property type="match status" value="1"/>
</dbReference>
<dbReference type="PANTHER" id="PTHR18866">
    <property type="entry name" value="CARBOXYLASE:PYRUVATE/ACETYL-COA/PROPIONYL-COA CARBOXYLASE"/>
    <property type="match status" value="1"/>
</dbReference>
<dbReference type="SMART" id="SM00878">
    <property type="entry name" value="Biotin_carb_C"/>
    <property type="match status" value="1"/>
</dbReference>
<dbReference type="InterPro" id="IPR011764">
    <property type="entry name" value="Biotin_carboxylation_dom"/>
</dbReference>
<dbReference type="SUPFAM" id="SSF52096">
    <property type="entry name" value="ClpP/crotonase"/>
    <property type="match status" value="2"/>
</dbReference>
<proteinExistence type="predicted"/>
<dbReference type="InterPro" id="IPR001882">
    <property type="entry name" value="Biotin_BS"/>
</dbReference>
<dbReference type="InterPro" id="IPR011054">
    <property type="entry name" value="Rudment_hybrid_motif"/>
</dbReference>
<comment type="cofactor">
    <cofactor evidence="1">
        <name>biotin</name>
        <dbReference type="ChEBI" id="CHEBI:57586"/>
    </cofactor>
</comment>
<keyword evidence="2 11" id="KW-0436">Ligase</keyword>
<dbReference type="SUPFAM" id="SSF51246">
    <property type="entry name" value="Rudiment single hybrid motif"/>
    <property type="match status" value="1"/>
</dbReference>
<evidence type="ECO:0000256" key="2">
    <source>
        <dbReference type="ARBA" id="ARBA00022598"/>
    </source>
</evidence>
<dbReference type="SUPFAM" id="SSF52440">
    <property type="entry name" value="PreATP-grasp domain"/>
    <property type="match status" value="1"/>
</dbReference>
<dbReference type="GO" id="GO:0005524">
    <property type="term" value="F:ATP binding"/>
    <property type="evidence" value="ECO:0007669"/>
    <property type="project" value="UniProtKB-UniRule"/>
</dbReference>
<sequence>MFKKLLIANRGEIAIRIARTAAQMGVSVVTVHTADDARCLHVKHGDQSCELPGAGAAGYMDVDALIRTAVETGCEAVHPGYGLLSERADFARASAEAGLTFVGPDPETLEEMGDKLRARAVAQSLDVPVPLGDGPFATVEEARAFLDKVGDPIMLKAVQGGGGRGMRRVETSDELASVFEQARAEAASGSGMADIYAEEYLADQRHIEVQVLGDGKAVTHLWDRDCTLQRRNQKVVELAPAVGLTDDLRGQMIQASLTLARASKLRGVATVEFLVDMQAGAFRFIETNPRIQVEHTVTEEVTGYDLVELQLRLAAGEVLADIDQHLLTPAAPMGTAIEVRVNTQTLQPDGTVLPVSGTLERFHMPGGQGVRVETHGYANYATNPGFDPMLVKIIVHHRRDDLPGLLQRADRALSETEISGVDTNLGQLRSILAAPEVQKWDVTTRFLDGFSGAAAQPGRVFDARQDSPKETVSPIDVPEGCVSVAAPIQALVSDVLVTPGDKVQAGQELMIIEAMKMQHPIVAPQSGRIEELPATKGDTVPVGATLCILRPDGDTHEAQEHETAIDPDSPRGDLTKLSERVALTLDRARPKAVERRRTRGQATTRENVERLCAGGEFHEYGQLVIAAQRKKLGVEALIKSSPADGIVTGLGTVNAGQFEDAAGQVAILAYDSTVMAGTQGVFGHRKTDRLLEKAAELGLASIFLTEGGGGRPNDDDFAGTMHCALDVKTFTAYAGLRGWGPKIAVNSGFCFAGNAALFGAGDIRIAARNSWIGLGGPAMIEAGGLGRFDPREVGPAPMQAEIGLVDILTEDDTQAVDAARQVLSYFQGATDDWTVADERMLRHLVPEDRKRIYDPRKVVQALADAGSFLELGAQFGVGLITGFLRIEGRPMGVMLNNPHHLGGALDAQASTKGARFMRLCNRFGLPLLSLCDTPGFMVGPDSEREGGVAAACDFIGAGADLSVPLFFVALRKGYGIGAQAMAGGSFANPVFTISWPTGEFGAMGLEGGVRLGYRKELEALTDPEAREALFGKLVARAYAEGGAINVASYNEIDAVIDPADTRSWIMRGLNAHQAADV</sequence>
<evidence type="ECO:0000313" key="11">
    <source>
        <dbReference type="EMBL" id="SPJ28127.1"/>
    </source>
</evidence>
<dbReference type="InterPro" id="IPR011053">
    <property type="entry name" value="Single_hybrid_motif"/>
</dbReference>
<keyword evidence="4 6" id="KW-0067">ATP-binding</keyword>
<dbReference type="Proteomes" id="UP000244898">
    <property type="component" value="Unassembled WGS sequence"/>
</dbReference>
<evidence type="ECO:0000256" key="6">
    <source>
        <dbReference type="PROSITE-ProRule" id="PRU00409"/>
    </source>
</evidence>
<dbReference type="FunFam" id="3.30.1490.20:FF:000003">
    <property type="entry name" value="acetyl-CoA carboxylase isoform X1"/>
    <property type="match status" value="1"/>
</dbReference>
<dbReference type="SUPFAM" id="SSF51230">
    <property type="entry name" value="Single hybrid motif"/>
    <property type="match status" value="1"/>
</dbReference>
<feature type="domain" description="Biotin carboxylation" evidence="9">
    <location>
        <begin position="1"/>
        <end position="452"/>
    </location>
</feature>
<evidence type="ECO:0000256" key="5">
    <source>
        <dbReference type="ARBA" id="ARBA00023267"/>
    </source>
</evidence>
<dbReference type="InterPro" id="IPR005479">
    <property type="entry name" value="CPAse_ATP-bd"/>
</dbReference>
<dbReference type="EMBL" id="ONZG01000003">
    <property type="protein sequence ID" value="SPJ28127.1"/>
    <property type="molecule type" value="Genomic_DNA"/>
</dbReference>
<dbReference type="OrthoDB" id="9763189at2"/>
<dbReference type="InterPro" id="IPR029045">
    <property type="entry name" value="ClpP/crotonase-like_dom_sf"/>
</dbReference>
<dbReference type="InterPro" id="IPR011763">
    <property type="entry name" value="COA_CT_C"/>
</dbReference>
<dbReference type="PROSITE" id="PS00188">
    <property type="entry name" value="BIOTIN"/>
    <property type="match status" value="1"/>
</dbReference>
<dbReference type="Gene3D" id="3.30.470.20">
    <property type="entry name" value="ATP-grasp fold, B domain"/>
    <property type="match status" value="1"/>
</dbReference>
<dbReference type="Pfam" id="PF02786">
    <property type="entry name" value="CPSase_L_D2"/>
    <property type="match status" value="1"/>
</dbReference>
<dbReference type="PROSITE" id="PS50979">
    <property type="entry name" value="BC"/>
    <property type="match status" value="1"/>
</dbReference>
<feature type="domain" description="CoA carboxyltransferase C-terminal" evidence="10">
    <location>
        <begin position="832"/>
        <end position="1077"/>
    </location>
</feature>
<keyword evidence="3 6" id="KW-0547">Nucleotide-binding</keyword>
<accession>A0A2R8C6R4</accession>
<evidence type="ECO:0000256" key="4">
    <source>
        <dbReference type="ARBA" id="ARBA00022840"/>
    </source>
</evidence>
<dbReference type="PROSITE" id="PS50975">
    <property type="entry name" value="ATP_GRASP"/>
    <property type="match status" value="1"/>
</dbReference>
<dbReference type="Gene3D" id="2.40.50.100">
    <property type="match status" value="1"/>
</dbReference>
<dbReference type="GO" id="GO:0046872">
    <property type="term" value="F:metal ion binding"/>
    <property type="evidence" value="ECO:0007669"/>
    <property type="project" value="InterPro"/>
</dbReference>
<keyword evidence="5" id="KW-0092">Biotin</keyword>
<dbReference type="GO" id="GO:0034029">
    <property type="term" value="F:2-oxoglutarate carboxylase activity"/>
    <property type="evidence" value="ECO:0007669"/>
    <property type="project" value="UniProtKB-EC"/>
</dbReference>
<dbReference type="InterPro" id="IPR011761">
    <property type="entry name" value="ATP-grasp"/>
</dbReference>
<evidence type="ECO:0000313" key="12">
    <source>
        <dbReference type="Proteomes" id="UP000244898"/>
    </source>
</evidence>
<organism evidence="11 12">
    <name type="scientific">Falsiruegeria mediterranea M17</name>
    <dbReference type="NCBI Taxonomy" id="1200281"/>
    <lineage>
        <taxon>Bacteria</taxon>
        <taxon>Pseudomonadati</taxon>
        <taxon>Pseudomonadota</taxon>
        <taxon>Alphaproteobacteria</taxon>
        <taxon>Rhodobacterales</taxon>
        <taxon>Roseobacteraceae</taxon>
        <taxon>Falsiruegeria</taxon>
    </lineage>
</organism>
<evidence type="ECO:0000259" key="9">
    <source>
        <dbReference type="PROSITE" id="PS50979"/>
    </source>
</evidence>